<dbReference type="Pfam" id="PF12684">
    <property type="entry name" value="DUF3799"/>
    <property type="match status" value="1"/>
</dbReference>
<evidence type="ECO:0000313" key="3">
    <source>
        <dbReference type="Proteomes" id="UP000189728"/>
    </source>
</evidence>
<evidence type="ECO:0000313" key="2">
    <source>
        <dbReference type="EMBL" id="OPA77363.1"/>
    </source>
</evidence>
<proteinExistence type="predicted"/>
<dbReference type="AlphaFoldDB" id="A0AAX0LA71"/>
<evidence type="ECO:0000259" key="1">
    <source>
        <dbReference type="Pfam" id="PF12684"/>
    </source>
</evidence>
<dbReference type="InterPro" id="IPR024432">
    <property type="entry name" value="Put_RecE_PDDEXK-like_dom"/>
</dbReference>
<dbReference type="Gene3D" id="3.90.320.10">
    <property type="match status" value="1"/>
</dbReference>
<dbReference type="InterPro" id="IPR011604">
    <property type="entry name" value="PDDEXK-like_dom_sf"/>
</dbReference>
<dbReference type="Proteomes" id="UP000189728">
    <property type="component" value="Unassembled WGS sequence"/>
</dbReference>
<sequence length="277" mass="31608">MLDIDLNIALTNKEYHSRSEISKSDLDRLAKSPFHFKFKSEFETEPSQTLLLGSLVHKLVLEPQDFNNEFIIEPVCDKRTKAGKEAYQEFLASVGDKTIVPQSLNETAQEIALKVLSMKETGLFLKNGLAEQSYFGEIEGVKVKCRPDFYNESLGLAIDLKTTSDASASGFAKSVANFNYHIQASFYSDILRQNGKEVNNFLFIAVETKKPYMVGFYELDQTAIDKGRDDYLRLLELYKVCEAKNEWWGYAEFKDNEVNHIQTLALPSWKFYQEVGA</sequence>
<organism evidence="2 3">
    <name type="scientific">Campylobacter pinnipediorum subsp. pinnipediorum</name>
    <dbReference type="NCBI Taxonomy" id="1660067"/>
    <lineage>
        <taxon>Bacteria</taxon>
        <taxon>Pseudomonadati</taxon>
        <taxon>Campylobacterota</taxon>
        <taxon>Epsilonproteobacteria</taxon>
        <taxon>Campylobacterales</taxon>
        <taxon>Campylobacteraceae</taxon>
        <taxon>Campylobacter</taxon>
    </lineage>
</organism>
<name>A0AAX0LA71_9BACT</name>
<protein>
    <recommendedName>
        <fullName evidence="1">Putative exodeoxyribonuclease 8 PDDEXK-like domain-containing protein</fullName>
    </recommendedName>
</protein>
<feature type="domain" description="Putative exodeoxyribonuclease 8 PDDEXK-like" evidence="1">
    <location>
        <begin position="22"/>
        <end position="252"/>
    </location>
</feature>
<gene>
    <name evidence="2" type="ORF">BFG04_04515</name>
</gene>
<comment type="caution">
    <text evidence="2">The sequence shown here is derived from an EMBL/GenBank/DDBJ whole genome shotgun (WGS) entry which is preliminary data.</text>
</comment>
<reference evidence="2 3" key="1">
    <citation type="submission" date="2016-08" db="EMBL/GenBank/DDBJ databases">
        <title>Campylobacter species from sea mammals.</title>
        <authorList>
            <person name="Gilbert M.J."/>
            <person name="Byrne B.A."/>
            <person name="Zomer A.L."/>
            <person name="Wagenaar J.A."/>
        </authorList>
    </citation>
    <scope>NUCLEOTIDE SEQUENCE [LARGE SCALE GENOMIC DNA]</scope>
    <source>
        <strain evidence="2 3">1105248</strain>
    </source>
</reference>
<dbReference type="EMBL" id="MCRK01000036">
    <property type="protein sequence ID" value="OPA77363.1"/>
    <property type="molecule type" value="Genomic_DNA"/>
</dbReference>
<dbReference type="RefSeq" id="WP_069637516.1">
    <property type="nucleotide sequence ID" value="NZ_MCRK01000036.1"/>
</dbReference>
<accession>A0AAX0LA71</accession>